<comment type="caution">
    <text evidence="2">The sequence shown here is derived from an EMBL/GenBank/DDBJ whole genome shotgun (WGS) entry which is preliminary data.</text>
</comment>
<dbReference type="Proteomes" id="UP000070255">
    <property type="component" value="Unassembled WGS sequence"/>
</dbReference>
<dbReference type="EMBL" id="LNJQ01000001">
    <property type="protein sequence ID" value="KWZ43710.1"/>
    <property type="molecule type" value="Genomic_DNA"/>
</dbReference>
<feature type="compositionally biased region" description="Basic residues" evidence="1">
    <location>
        <begin position="27"/>
        <end position="41"/>
    </location>
</feature>
<keyword evidence="3" id="KW-1185">Reference proteome</keyword>
<feature type="compositionally biased region" description="Basic and acidic residues" evidence="1">
    <location>
        <begin position="62"/>
        <end position="81"/>
    </location>
</feature>
<evidence type="ECO:0000313" key="3">
    <source>
        <dbReference type="Proteomes" id="UP000070255"/>
    </source>
</evidence>
<protein>
    <submittedName>
        <fullName evidence="2">Uncharacterized protein</fullName>
    </submittedName>
</protein>
<organism evidence="2 3">
    <name type="scientific">Burkholderia savannae</name>
    <dbReference type="NCBI Taxonomy" id="1637837"/>
    <lineage>
        <taxon>Bacteria</taxon>
        <taxon>Pseudomonadati</taxon>
        <taxon>Pseudomonadota</taxon>
        <taxon>Betaproteobacteria</taxon>
        <taxon>Burkholderiales</taxon>
        <taxon>Burkholderiaceae</taxon>
        <taxon>Burkholderia</taxon>
        <taxon>pseudomallei group</taxon>
    </lineage>
</organism>
<evidence type="ECO:0000256" key="1">
    <source>
        <dbReference type="SAM" id="MobiDB-lite"/>
    </source>
</evidence>
<sequence length="81" mass="9027">MLRGVFARAGRYFADGSCPVGADTWRATHRQRPRSGRRAAAKHNAANEGGDKYGATRNATVKRIDDSNQRLESTTRNHEKQ</sequence>
<evidence type="ECO:0000313" key="2">
    <source>
        <dbReference type="EMBL" id="KWZ43710.1"/>
    </source>
</evidence>
<gene>
    <name evidence="2" type="ORF">WS72_13150</name>
</gene>
<feature type="region of interest" description="Disordered" evidence="1">
    <location>
        <begin position="22"/>
        <end position="81"/>
    </location>
</feature>
<proteinExistence type="predicted"/>
<name>A0ABR5TFN0_9BURK</name>
<reference evidence="2 3" key="1">
    <citation type="submission" date="2015-11" db="EMBL/GenBank/DDBJ databases">
        <authorList>
            <person name="Sahl J."/>
            <person name="Wagner D."/>
            <person name="Keim P."/>
        </authorList>
    </citation>
    <scope>NUCLEOTIDE SEQUENCE [LARGE SCALE GENOMIC DNA]</scope>
    <source>
        <strain evidence="2 3">BDU18</strain>
    </source>
</reference>
<accession>A0ABR5TFN0</accession>